<dbReference type="Proteomes" id="UP001415857">
    <property type="component" value="Unassembled WGS sequence"/>
</dbReference>
<reference evidence="1 2" key="1">
    <citation type="journal article" date="2024" name="Plant J.">
        <title>Genome sequences and population genomics reveal climatic adaptation and genomic divergence between two closely related sweetgum species.</title>
        <authorList>
            <person name="Xu W.Q."/>
            <person name="Ren C.Q."/>
            <person name="Zhang X.Y."/>
            <person name="Comes H.P."/>
            <person name="Liu X.H."/>
            <person name="Li Y.G."/>
            <person name="Kettle C.J."/>
            <person name="Jalonen R."/>
            <person name="Gaisberger H."/>
            <person name="Ma Y.Z."/>
            <person name="Qiu Y.X."/>
        </authorList>
    </citation>
    <scope>NUCLEOTIDE SEQUENCE [LARGE SCALE GENOMIC DNA]</scope>
    <source>
        <strain evidence="1">Hangzhou</strain>
    </source>
</reference>
<accession>A0AAP0R776</accession>
<dbReference type="AlphaFoldDB" id="A0AAP0R776"/>
<protein>
    <submittedName>
        <fullName evidence="1">Uncharacterized protein</fullName>
    </submittedName>
</protein>
<sequence length="173" mass="19443">MLISQCVTWKVKLYSEKVARAYDAALYCFCGPEGRSNFPADERRELFYGSAYSLSKHDMKPVLQACFTRSINASPVFSSVTSQVIAGYTSFTRSPGLKCNGKCEQDCIIRCRNIGSTMLKKLVPSQLSLWSAQLFSRLGGNWKMLLLQYVQLIIPIQIRDLYALFIISSLVTA</sequence>
<dbReference type="EMBL" id="JBBPBK010000014">
    <property type="protein sequence ID" value="KAK9270734.1"/>
    <property type="molecule type" value="Genomic_DNA"/>
</dbReference>
<gene>
    <name evidence="1" type="ORF">L1049_026317</name>
</gene>
<organism evidence="1 2">
    <name type="scientific">Liquidambar formosana</name>
    <name type="common">Formosan gum</name>
    <dbReference type="NCBI Taxonomy" id="63359"/>
    <lineage>
        <taxon>Eukaryota</taxon>
        <taxon>Viridiplantae</taxon>
        <taxon>Streptophyta</taxon>
        <taxon>Embryophyta</taxon>
        <taxon>Tracheophyta</taxon>
        <taxon>Spermatophyta</taxon>
        <taxon>Magnoliopsida</taxon>
        <taxon>eudicotyledons</taxon>
        <taxon>Gunneridae</taxon>
        <taxon>Pentapetalae</taxon>
        <taxon>Saxifragales</taxon>
        <taxon>Altingiaceae</taxon>
        <taxon>Liquidambar</taxon>
    </lineage>
</organism>
<name>A0AAP0R776_LIQFO</name>
<comment type="caution">
    <text evidence="1">The sequence shown here is derived from an EMBL/GenBank/DDBJ whole genome shotgun (WGS) entry which is preliminary data.</text>
</comment>
<evidence type="ECO:0000313" key="1">
    <source>
        <dbReference type="EMBL" id="KAK9270734.1"/>
    </source>
</evidence>
<evidence type="ECO:0000313" key="2">
    <source>
        <dbReference type="Proteomes" id="UP001415857"/>
    </source>
</evidence>
<keyword evidence="2" id="KW-1185">Reference proteome</keyword>
<proteinExistence type="predicted"/>